<reference evidence="6 7" key="1">
    <citation type="submission" date="2023-05" db="EMBL/GenBank/DDBJ databases">
        <title>A new hyperthermophilic archaea 'Ignisphaera cupida' sp. nov. and description of the family 'Ignisphaeraceae' fam. nov.</title>
        <authorList>
            <person name="Podosokorskaya O.A."/>
            <person name="Elcheninov A.G."/>
            <person name="Klukina A."/>
            <person name="Merkel A.Y."/>
        </authorList>
    </citation>
    <scope>NUCLEOTIDE SEQUENCE [LARGE SCALE GENOMIC DNA]</scope>
    <source>
        <strain evidence="6 7">4213-co</strain>
    </source>
</reference>
<comment type="caution">
    <text evidence="6">The sequence shown here is derived from an EMBL/GenBank/DDBJ whole genome shotgun (WGS) entry which is preliminary data.</text>
</comment>
<dbReference type="CDD" id="cd21123">
    <property type="entry name" value="SPASM_MftC-like"/>
    <property type="match status" value="1"/>
</dbReference>
<dbReference type="Pfam" id="PF04055">
    <property type="entry name" value="Radical_SAM"/>
    <property type="match status" value="1"/>
</dbReference>
<sequence>MGRRGGVSSLLASMRFFLGNKAIRSFFKYASKNVCCKVDGEDANKSILYYALTKISGAEVSCPLKIRFLIELINFVVKAGVKLLNGDDKELSEALKIPGVKRGVESVLRSLAIYGVTVPQKLVAPFMIVWDFTNMCNFRCLHCYRRADYPLPNELTLSEKIRVVEELANSGVASVALSGGEPTLHPDYLTIVKALAKKEMYVAIATNGWRFASFDELKKAVEAGLNYVEVSVDSAYPSKHDEFRGVEGSWQRAVKALENAVKLGLSHAMAVTITRQNIDEVDDILDLAQSIGVKRVVFFNFIPTGRGSENKYLDLDPFEREEFMRRIYREMHRRKMEIYTTAPQYGRVVIQLSSGKEAAPTHFVARGDPVTTALAEFIGGCGAGRIYASIQPDGKVTPCVFLPITVGDLRKEPFEVIWRRSELLNLLRDRNSLKGFCGMCPYRNVCGGCRARAYAYFGDPLGPDPGCIYNLSAWRRVYKETPLHYALPVGGVGKNA</sequence>
<dbReference type="PANTHER" id="PTHR11228:SF7">
    <property type="entry name" value="PQQA PEPTIDE CYCLASE"/>
    <property type="match status" value="1"/>
</dbReference>
<dbReference type="InterPro" id="IPR050377">
    <property type="entry name" value="Radical_SAM_PqqE_MftC-like"/>
</dbReference>
<evidence type="ECO:0000256" key="1">
    <source>
        <dbReference type="ARBA" id="ARBA00022691"/>
    </source>
</evidence>
<dbReference type="NCBIfam" id="TIGR04085">
    <property type="entry name" value="rSAM_more_4Fe4S"/>
    <property type="match status" value="1"/>
</dbReference>
<keyword evidence="4" id="KW-0411">Iron-sulfur</keyword>
<dbReference type="RefSeq" id="WP_285273850.1">
    <property type="nucleotide sequence ID" value="NZ_JASNVW010000003.1"/>
</dbReference>
<dbReference type="GO" id="GO:0051536">
    <property type="term" value="F:iron-sulfur cluster binding"/>
    <property type="evidence" value="ECO:0007669"/>
    <property type="project" value="UniProtKB-KW"/>
</dbReference>
<dbReference type="SFLD" id="SFLDG01067">
    <property type="entry name" value="SPASM/twitch_domain_containing"/>
    <property type="match status" value="1"/>
</dbReference>
<name>A0ABD4Z839_9CREN</name>
<evidence type="ECO:0000256" key="4">
    <source>
        <dbReference type="ARBA" id="ARBA00023014"/>
    </source>
</evidence>
<dbReference type="CDD" id="cd01335">
    <property type="entry name" value="Radical_SAM"/>
    <property type="match status" value="1"/>
</dbReference>
<keyword evidence="2" id="KW-0479">Metal-binding</keyword>
<dbReference type="Gene3D" id="3.20.20.70">
    <property type="entry name" value="Aldolase class I"/>
    <property type="match status" value="1"/>
</dbReference>
<dbReference type="InterPro" id="IPR006638">
    <property type="entry name" value="Elp3/MiaA/NifB-like_rSAM"/>
</dbReference>
<dbReference type="InterPro" id="IPR007197">
    <property type="entry name" value="rSAM"/>
</dbReference>
<dbReference type="InterPro" id="IPR023885">
    <property type="entry name" value="4Fe4S-binding_SPASM_dom"/>
</dbReference>
<dbReference type="SUPFAM" id="SSF102114">
    <property type="entry name" value="Radical SAM enzymes"/>
    <property type="match status" value="1"/>
</dbReference>
<dbReference type="Pfam" id="PF13186">
    <property type="entry name" value="SPASM"/>
    <property type="match status" value="1"/>
</dbReference>
<proteinExistence type="predicted"/>
<protein>
    <submittedName>
        <fullName evidence="6">Radical SAM protein</fullName>
    </submittedName>
</protein>
<feature type="domain" description="Radical SAM core" evidence="5">
    <location>
        <begin position="116"/>
        <end position="334"/>
    </location>
</feature>
<dbReference type="InterPro" id="IPR058240">
    <property type="entry name" value="rSAM_sf"/>
</dbReference>
<dbReference type="AlphaFoldDB" id="A0ABD4Z839"/>
<dbReference type="GO" id="GO:0046872">
    <property type="term" value="F:metal ion binding"/>
    <property type="evidence" value="ECO:0007669"/>
    <property type="project" value="UniProtKB-KW"/>
</dbReference>
<keyword evidence="1" id="KW-0949">S-adenosyl-L-methionine</keyword>
<evidence type="ECO:0000259" key="5">
    <source>
        <dbReference type="PROSITE" id="PS51918"/>
    </source>
</evidence>
<accession>A0ABD4Z839</accession>
<evidence type="ECO:0000256" key="3">
    <source>
        <dbReference type="ARBA" id="ARBA00023004"/>
    </source>
</evidence>
<dbReference type="Proteomes" id="UP001529235">
    <property type="component" value="Unassembled WGS sequence"/>
</dbReference>
<evidence type="ECO:0000313" key="6">
    <source>
        <dbReference type="EMBL" id="MDK6028864.1"/>
    </source>
</evidence>
<dbReference type="InterPro" id="IPR013785">
    <property type="entry name" value="Aldolase_TIM"/>
</dbReference>
<gene>
    <name evidence="6" type="ORF">QPL79_05760</name>
</gene>
<dbReference type="SFLD" id="SFLDS00029">
    <property type="entry name" value="Radical_SAM"/>
    <property type="match status" value="1"/>
</dbReference>
<dbReference type="SMART" id="SM00729">
    <property type="entry name" value="Elp3"/>
    <property type="match status" value="1"/>
</dbReference>
<keyword evidence="3" id="KW-0408">Iron</keyword>
<evidence type="ECO:0000256" key="2">
    <source>
        <dbReference type="ARBA" id="ARBA00022723"/>
    </source>
</evidence>
<dbReference type="SFLD" id="SFLDG01386">
    <property type="entry name" value="main_SPASM_domain-containing"/>
    <property type="match status" value="1"/>
</dbReference>
<evidence type="ECO:0000313" key="7">
    <source>
        <dbReference type="Proteomes" id="UP001529235"/>
    </source>
</evidence>
<dbReference type="PANTHER" id="PTHR11228">
    <property type="entry name" value="RADICAL SAM DOMAIN PROTEIN"/>
    <property type="match status" value="1"/>
</dbReference>
<organism evidence="6 7">
    <name type="scientific">Ignisphaera cupida</name>
    <dbReference type="NCBI Taxonomy" id="3050454"/>
    <lineage>
        <taxon>Archaea</taxon>
        <taxon>Thermoproteota</taxon>
        <taxon>Thermoprotei</taxon>
        <taxon>Desulfurococcales</taxon>
        <taxon>Desulfurococcaceae</taxon>
        <taxon>Ignisphaera</taxon>
    </lineage>
</organism>
<dbReference type="EMBL" id="JASNVW010000003">
    <property type="protein sequence ID" value="MDK6028864.1"/>
    <property type="molecule type" value="Genomic_DNA"/>
</dbReference>
<keyword evidence="7" id="KW-1185">Reference proteome</keyword>
<dbReference type="PROSITE" id="PS51918">
    <property type="entry name" value="RADICAL_SAM"/>
    <property type="match status" value="1"/>
</dbReference>